<keyword evidence="8" id="KW-1185">Reference proteome</keyword>
<dbReference type="Gene3D" id="1.10.287.310">
    <property type="match status" value="1"/>
</dbReference>
<evidence type="ECO:0000313" key="8">
    <source>
        <dbReference type="Proteomes" id="UP000504724"/>
    </source>
</evidence>
<evidence type="ECO:0000256" key="1">
    <source>
        <dbReference type="ARBA" id="ARBA00009254"/>
    </source>
</evidence>
<dbReference type="GO" id="GO:0003735">
    <property type="term" value="F:structural constituent of ribosome"/>
    <property type="evidence" value="ECO:0007669"/>
    <property type="project" value="InterPro"/>
</dbReference>
<dbReference type="PANTHER" id="PTHR10916:SF0">
    <property type="entry name" value="LARGE RIBOSOMAL SUBUNIT PROTEIN UL29C"/>
    <property type="match status" value="1"/>
</dbReference>
<keyword evidence="3 5" id="KW-0687">Ribonucleoprotein</keyword>
<dbReference type="GO" id="GO:0022625">
    <property type="term" value="C:cytosolic large ribosomal subunit"/>
    <property type="evidence" value="ECO:0007669"/>
    <property type="project" value="TreeGrafter"/>
</dbReference>
<evidence type="ECO:0000256" key="6">
    <source>
        <dbReference type="SAM" id="Coils"/>
    </source>
</evidence>
<evidence type="ECO:0000256" key="5">
    <source>
        <dbReference type="HAMAP-Rule" id="MF_00374"/>
    </source>
</evidence>
<dbReference type="EMBL" id="CP054020">
    <property type="protein sequence ID" value="QKI88434.1"/>
    <property type="molecule type" value="Genomic_DNA"/>
</dbReference>
<dbReference type="GO" id="GO:0006412">
    <property type="term" value="P:translation"/>
    <property type="evidence" value="ECO:0007669"/>
    <property type="project" value="UniProtKB-UniRule"/>
</dbReference>
<evidence type="ECO:0000256" key="2">
    <source>
        <dbReference type="ARBA" id="ARBA00022980"/>
    </source>
</evidence>
<dbReference type="PROSITE" id="PS00579">
    <property type="entry name" value="RIBOSOMAL_L29"/>
    <property type="match status" value="1"/>
</dbReference>
<sequence>MTAKELNEKSVEELRNELLELRKEQFNLRMQHSTGQLSNSAALKNVRRSIARVKTIIRQKVSK</sequence>
<keyword evidence="6" id="KW-0175">Coiled coil</keyword>
<feature type="coiled-coil region" evidence="6">
    <location>
        <begin position="4"/>
        <end position="31"/>
    </location>
</feature>
<dbReference type="NCBIfam" id="TIGR00012">
    <property type="entry name" value="L29"/>
    <property type="match status" value="1"/>
</dbReference>
<comment type="similarity">
    <text evidence="1 5">Belongs to the universal ribosomal protein uL29 family.</text>
</comment>
<dbReference type="RefSeq" id="WP_173284032.1">
    <property type="nucleotide sequence ID" value="NZ_CP054020.1"/>
</dbReference>
<keyword evidence="2 5" id="KW-0689">Ribosomal protein</keyword>
<dbReference type="CDD" id="cd00427">
    <property type="entry name" value="Ribosomal_L29_HIP"/>
    <property type="match status" value="1"/>
</dbReference>
<organism evidence="7 8">
    <name type="scientific">Thiomicrorhabdus xiamenensis</name>
    <dbReference type="NCBI Taxonomy" id="2739063"/>
    <lineage>
        <taxon>Bacteria</taxon>
        <taxon>Pseudomonadati</taxon>
        <taxon>Pseudomonadota</taxon>
        <taxon>Gammaproteobacteria</taxon>
        <taxon>Thiotrichales</taxon>
        <taxon>Piscirickettsiaceae</taxon>
        <taxon>Thiomicrorhabdus</taxon>
    </lineage>
</organism>
<dbReference type="Pfam" id="PF00831">
    <property type="entry name" value="Ribosomal_L29"/>
    <property type="match status" value="1"/>
</dbReference>
<dbReference type="HAMAP" id="MF_00374">
    <property type="entry name" value="Ribosomal_uL29"/>
    <property type="match status" value="1"/>
</dbReference>
<gene>
    <name evidence="5 7" type="primary">rpmC</name>
    <name evidence="7" type="ORF">HQN79_02025</name>
</gene>
<dbReference type="InterPro" id="IPR036049">
    <property type="entry name" value="Ribosomal_uL29_sf"/>
</dbReference>
<evidence type="ECO:0000256" key="4">
    <source>
        <dbReference type="ARBA" id="ARBA00035204"/>
    </source>
</evidence>
<dbReference type="AlphaFoldDB" id="A0A7D4NKI6"/>
<dbReference type="PANTHER" id="PTHR10916">
    <property type="entry name" value="60S RIBOSOMAL PROTEIN L35/50S RIBOSOMAL PROTEIN L29"/>
    <property type="match status" value="1"/>
</dbReference>
<reference evidence="7 8" key="1">
    <citation type="submission" date="2020-05" db="EMBL/GenBank/DDBJ databases">
        <title>Thiomicrorhabdus sediminis sp.nov. and Thiomicrorhabdus xiamenensis sp.nov., novel sulfur-oxidizing bacteria isolated from coastal sediment.</title>
        <authorList>
            <person name="Liu X."/>
        </authorList>
    </citation>
    <scope>NUCLEOTIDE SEQUENCE [LARGE SCALE GENOMIC DNA]</scope>
    <source>
        <strain evidence="7 8">G2</strain>
    </source>
</reference>
<dbReference type="KEGG" id="txa:HQN79_02025"/>
<evidence type="ECO:0000313" key="7">
    <source>
        <dbReference type="EMBL" id="QKI88434.1"/>
    </source>
</evidence>
<dbReference type="InterPro" id="IPR050063">
    <property type="entry name" value="Ribosomal_protein_uL29"/>
</dbReference>
<name>A0A7D4NKI6_9GAMM</name>
<protein>
    <recommendedName>
        <fullName evidence="4 5">Large ribosomal subunit protein uL29</fullName>
    </recommendedName>
</protein>
<accession>A0A7D4NKI6</accession>
<dbReference type="SUPFAM" id="SSF46561">
    <property type="entry name" value="Ribosomal protein L29 (L29p)"/>
    <property type="match status" value="1"/>
</dbReference>
<evidence type="ECO:0000256" key="3">
    <source>
        <dbReference type="ARBA" id="ARBA00023274"/>
    </source>
</evidence>
<dbReference type="InterPro" id="IPR018254">
    <property type="entry name" value="Ribosomal_uL29_CS"/>
</dbReference>
<dbReference type="InterPro" id="IPR001854">
    <property type="entry name" value="Ribosomal_uL29"/>
</dbReference>
<proteinExistence type="inferred from homology"/>
<dbReference type="Proteomes" id="UP000504724">
    <property type="component" value="Chromosome"/>
</dbReference>
<dbReference type="FunFam" id="1.10.287.310:FF:000001">
    <property type="entry name" value="50S ribosomal protein L29"/>
    <property type="match status" value="1"/>
</dbReference>